<accession>Q87PF3</accession>
<dbReference type="KEGG" id="vpa:VP1548"/>
<dbReference type="Proteomes" id="UP000002493">
    <property type="component" value="Chromosome 1"/>
</dbReference>
<sequence length="46" mass="5305">MRAYTQVMSYLFVLNVVHLVFISVEQLVCIHFVASSIHVIKPILVF</sequence>
<dbReference type="AlphaFoldDB" id="Q87PF3"/>
<reference evidence="2 3" key="1">
    <citation type="journal article" date="2003" name="Lancet">
        <title>Genome sequence of Vibrio parahaemolyticus: a pathogenic mechanism distinct from that of V. cholerae.</title>
        <authorList>
            <person name="Makino K."/>
            <person name="Oshima K."/>
            <person name="Kurokawa K."/>
            <person name="Yokoyama K."/>
            <person name="Uda T."/>
            <person name="Tagomori K."/>
            <person name="Iijima Y."/>
            <person name="Najima M."/>
            <person name="Nakano M."/>
            <person name="Yamashita A."/>
            <person name="Kubota Y."/>
            <person name="Kimura S."/>
            <person name="Yasunaga T."/>
            <person name="Honda T."/>
            <person name="Shinagawa H."/>
            <person name="Hattori M."/>
            <person name="Iida T."/>
        </authorList>
    </citation>
    <scope>NUCLEOTIDE SEQUENCE [LARGE SCALE GENOMIC DNA]</scope>
    <source>
        <strain evidence="3">RIMD 2210633</strain>
    </source>
</reference>
<keyword evidence="1" id="KW-0812">Transmembrane</keyword>
<evidence type="ECO:0000256" key="1">
    <source>
        <dbReference type="SAM" id="Phobius"/>
    </source>
</evidence>
<proteinExistence type="predicted"/>
<dbReference type="EMBL" id="BA000031">
    <property type="protein sequence ID" value="BAC59812.1"/>
    <property type="molecule type" value="Genomic_DNA"/>
</dbReference>
<gene>
    <name evidence="2" type="ordered locus">VP1548</name>
</gene>
<organism evidence="2 3">
    <name type="scientific">Vibrio parahaemolyticus serotype O3:K6 (strain RIMD 2210633)</name>
    <dbReference type="NCBI Taxonomy" id="223926"/>
    <lineage>
        <taxon>Bacteria</taxon>
        <taxon>Pseudomonadati</taxon>
        <taxon>Pseudomonadota</taxon>
        <taxon>Gammaproteobacteria</taxon>
        <taxon>Vibrionales</taxon>
        <taxon>Vibrionaceae</taxon>
        <taxon>Vibrio</taxon>
    </lineage>
</organism>
<evidence type="ECO:0000313" key="3">
    <source>
        <dbReference type="Proteomes" id="UP000002493"/>
    </source>
</evidence>
<name>Q87PF3_VIBPA</name>
<feature type="transmembrane region" description="Helical" evidence="1">
    <location>
        <begin position="12"/>
        <end position="34"/>
    </location>
</feature>
<dbReference type="HOGENOM" id="CLU_3190543_0_0_6"/>
<keyword evidence="1" id="KW-0472">Membrane</keyword>
<evidence type="ECO:0000313" key="2">
    <source>
        <dbReference type="EMBL" id="BAC59812.1"/>
    </source>
</evidence>
<keyword evidence="1" id="KW-1133">Transmembrane helix</keyword>
<protein>
    <submittedName>
        <fullName evidence="2">Uncharacterized protein</fullName>
    </submittedName>
</protein>